<evidence type="ECO:0000313" key="4">
    <source>
        <dbReference type="Proteomes" id="UP000593562"/>
    </source>
</evidence>
<dbReference type="SUPFAM" id="SSF51126">
    <property type="entry name" value="Pectin lyase-like"/>
    <property type="match status" value="1"/>
</dbReference>
<feature type="region of interest" description="Disordered" evidence="1">
    <location>
        <begin position="49"/>
        <end position="72"/>
    </location>
</feature>
<dbReference type="PANTHER" id="PTHR33928:SF7">
    <property type="entry name" value="POLYGALACTURONASE QRT3"/>
    <property type="match status" value="1"/>
</dbReference>
<keyword evidence="2" id="KW-1133">Transmembrane helix</keyword>
<comment type="caution">
    <text evidence="3">The sequence shown here is derived from an EMBL/GenBank/DDBJ whole genome shotgun (WGS) entry which is preliminary data.</text>
</comment>
<feature type="compositionally biased region" description="Polar residues" evidence="1">
    <location>
        <begin position="57"/>
        <end position="72"/>
    </location>
</feature>
<dbReference type="InterPro" id="IPR011050">
    <property type="entry name" value="Pectin_lyase_fold/virulence"/>
</dbReference>
<sequence length="102" mass="11327">MDRNPLVFLMILGFASLIFIRVYEEDSQEGLLLDGHYREQIRKMQAFKASSVRHDSVPSTSRSPNLAPTPQSAISPHVFRVTSYGADPTGETDSTEALMKAV</sequence>
<dbReference type="GO" id="GO:0016829">
    <property type="term" value="F:lyase activity"/>
    <property type="evidence" value="ECO:0007669"/>
    <property type="project" value="UniProtKB-KW"/>
</dbReference>
<reference evidence="3 4" key="1">
    <citation type="journal article" date="2020" name="Nat. Commun.">
        <title>Genome of Tripterygium wilfordii and identification of cytochrome P450 involved in triptolide biosynthesis.</title>
        <authorList>
            <person name="Tu L."/>
            <person name="Su P."/>
            <person name="Zhang Z."/>
            <person name="Gao L."/>
            <person name="Wang J."/>
            <person name="Hu T."/>
            <person name="Zhou J."/>
            <person name="Zhang Y."/>
            <person name="Zhao Y."/>
            <person name="Liu Y."/>
            <person name="Song Y."/>
            <person name="Tong Y."/>
            <person name="Lu Y."/>
            <person name="Yang J."/>
            <person name="Xu C."/>
            <person name="Jia M."/>
            <person name="Peters R.J."/>
            <person name="Huang L."/>
            <person name="Gao W."/>
        </authorList>
    </citation>
    <scope>NUCLEOTIDE SEQUENCE [LARGE SCALE GENOMIC DNA]</scope>
    <source>
        <strain evidence="4">cv. XIE 37</strain>
        <tissue evidence="3">Leaf</tissue>
    </source>
</reference>
<accession>A0A7J7CBR5</accession>
<feature type="transmembrane region" description="Helical" evidence="2">
    <location>
        <begin position="6"/>
        <end position="23"/>
    </location>
</feature>
<dbReference type="EMBL" id="JAAARO010000018">
    <property type="protein sequence ID" value="KAF5731530.1"/>
    <property type="molecule type" value="Genomic_DNA"/>
</dbReference>
<dbReference type="InterPro" id="IPR039279">
    <property type="entry name" value="QRT3-like"/>
</dbReference>
<dbReference type="PANTHER" id="PTHR33928">
    <property type="entry name" value="POLYGALACTURONASE QRT3"/>
    <property type="match status" value="1"/>
</dbReference>
<dbReference type="GO" id="GO:0004650">
    <property type="term" value="F:polygalacturonase activity"/>
    <property type="evidence" value="ECO:0007669"/>
    <property type="project" value="InterPro"/>
</dbReference>
<protein>
    <submittedName>
        <fullName evidence="3">Pectin lyase-like superfamily protein isoform 1</fullName>
    </submittedName>
</protein>
<keyword evidence="2" id="KW-0812">Transmembrane</keyword>
<keyword evidence="4" id="KW-1185">Reference proteome</keyword>
<evidence type="ECO:0000256" key="1">
    <source>
        <dbReference type="SAM" id="MobiDB-lite"/>
    </source>
</evidence>
<organism evidence="3 4">
    <name type="scientific">Tripterygium wilfordii</name>
    <name type="common">Thunder God vine</name>
    <dbReference type="NCBI Taxonomy" id="458696"/>
    <lineage>
        <taxon>Eukaryota</taxon>
        <taxon>Viridiplantae</taxon>
        <taxon>Streptophyta</taxon>
        <taxon>Embryophyta</taxon>
        <taxon>Tracheophyta</taxon>
        <taxon>Spermatophyta</taxon>
        <taxon>Magnoliopsida</taxon>
        <taxon>eudicotyledons</taxon>
        <taxon>Gunneridae</taxon>
        <taxon>Pentapetalae</taxon>
        <taxon>rosids</taxon>
        <taxon>fabids</taxon>
        <taxon>Celastrales</taxon>
        <taxon>Celastraceae</taxon>
        <taxon>Tripterygium</taxon>
    </lineage>
</organism>
<proteinExistence type="predicted"/>
<dbReference type="AlphaFoldDB" id="A0A7J7CBR5"/>
<name>A0A7J7CBR5_TRIWF</name>
<evidence type="ECO:0000313" key="3">
    <source>
        <dbReference type="EMBL" id="KAF5731530.1"/>
    </source>
</evidence>
<evidence type="ECO:0000256" key="2">
    <source>
        <dbReference type="SAM" id="Phobius"/>
    </source>
</evidence>
<gene>
    <name evidence="3" type="ORF">HS088_TW18G00208</name>
</gene>
<dbReference type="InParanoid" id="A0A7J7CBR5"/>
<keyword evidence="2" id="KW-0472">Membrane</keyword>
<keyword evidence="3" id="KW-0456">Lyase</keyword>
<dbReference type="Proteomes" id="UP000593562">
    <property type="component" value="Unassembled WGS sequence"/>
</dbReference>